<feature type="compositionally biased region" description="Basic residues" evidence="4">
    <location>
        <begin position="348"/>
        <end position="357"/>
    </location>
</feature>
<evidence type="ECO:0000256" key="2">
    <source>
        <dbReference type="ARBA" id="ARBA00022771"/>
    </source>
</evidence>
<dbReference type="PROSITE" id="PS01359">
    <property type="entry name" value="ZF_PHD_1"/>
    <property type="match status" value="1"/>
</dbReference>
<keyword evidence="1" id="KW-0479">Metal-binding</keyword>
<dbReference type="InterPro" id="IPR001965">
    <property type="entry name" value="Znf_PHD"/>
</dbReference>
<feature type="compositionally biased region" description="Basic and acidic residues" evidence="4">
    <location>
        <begin position="264"/>
        <end position="290"/>
    </location>
</feature>
<dbReference type="SMART" id="SM00249">
    <property type="entry name" value="PHD"/>
    <property type="match status" value="1"/>
</dbReference>
<evidence type="ECO:0000259" key="5">
    <source>
        <dbReference type="SMART" id="SM00249"/>
    </source>
</evidence>
<keyword evidence="2" id="KW-0863">Zinc-finger</keyword>
<sequence>MRIKNRRGGRSKPKPSPRSAASTPSPMASPPLPDQDVPYAEDNTVHEASSKEANDMLDKIDCFQKDTCTRCDQSGDLLVCTEIGCPIALHELCMSCEPSFDEDGRFYCPYCSYKRALLRVNELRRKTVVAKRALSDFIDTGMVGGGNSPQIGEAGKKKADNVSTCGVDVDQPNHGSHLGNESSRDQDTQVEQNQSNEGEDCVRTEGDVQPTSMVGLNRENHDGPIVSNVGNNSHSTPVVQPCEDSMNEETCEGDTSGTHQVGSLEDKEDGKMMDEENLRSDDIQDDEIAKDQGQLETPGAHHDEEATAREPQDKDDGGEKIQPDNERMVDDIILASGNNDLKSETTVKKRRFKTKANRRTDLQNVSSPRKSLRLRTPDPGKKSPHIQTPDLGKKSPRIQTPEPRKKSPHIQTPKPGKDHAIKIEKVSVSRNLKLQPASPNQFKKLDFHGGKRKRMLWSVEEEDMLKEGVQKFSSTANKNLPWRKILEFGRHIFDNTLQKIAKRCVLDTERYHYAV</sequence>
<feature type="compositionally biased region" description="Basic residues" evidence="4">
    <location>
        <begin position="1"/>
        <end position="15"/>
    </location>
</feature>
<feature type="region of interest" description="Disordered" evidence="4">
    <location>
        <begin position="162"/>
        <end position="419"/>
    </location>
</feature>
<dbReference type="PANTHER" id="PTHR47863">
    <property type="entry name" value="RING/FYVE/PHD ZINC FINGER SUPERFAMILY PROTEIN"/>
    <property type="match status" value="1"/>
</dbReference>
<organism evidence="6 7">
    <name type="scientific">Citrullus colocynthis</name>
    <name type="common">colocynth</name>
    <dbReference type="NCBI Taxonomy" id="252529"/>
    <lineage>
        <taxon>Eukaryota</taxon>
        <taxon>Viridiplantae</taxon>
        <taxon>Streptophyta</taxon>
        <taxon>Embryophyta</taxon>
        <taxon>Tracheophyta</taxon>
        <taxon>Spermatophyta</taxon>
        <taxon>Magnoliopsida</taxon>
        <taxon>eudicotyledons</taxon>
        <taxon>Gunneridae</taxon>
        <taxon>Pentapetalae</taxon>
        <taxon>rosids</taxon>
        <taxon>fabids</taxon>
        <taxon>Cucurbitales</taxon>
        <taxon>Cucurbitaceae</taxon>
        <taxon>Benincaseae</taxon>
        <taxon>Citrullus</taxon>
    </lineage>
</organism>
<feature type="compositionally biased region" description="Polar residues" evidence="4">
    <location>
        <begin position="228"/>
        <end position="238"/>
    </location>
</feature>
<proteinExistence type="predicted"/>
<dbReference type="Gene3D" id="3.30.40.10">
    <property type="entry name" value="Zinc/RING finger domain, C3HC4 (zinc finger)"/>
    <property type="match status" value="1"/>
</dbReference>
<dbReference type="PANTHER" id="PTHR47863:SF5">
    <property type="entry name" value="HOMEODOMAIN-LIKE PROTEIN WITH RING_FYVE_PHD-TYPE ZINC FINGER DOMAIN-CONTAINING PROTEIN-RELATED"/>
    <property type="match status" value="1"/>
</dbReference>
<feature type="compositionally biased region" description="Low complexity" evidence="4">
    <location>
        <begin position="17"/>
        <end position="26"/>
    </location>
</feature>
<feature type="domain" description="Zinc finger PHD-type" evidence="5">
    <location>
        <begin position="67"/>
        <end position="112"/>
    </location>
</feature>
<dbReference type="InterPro" id="IPR019786">
    <property type="entry name" value="Zinc_finger_PHD-type_CS"/>
</dbReference>
<dbReference type="EMBL" id="OZ021736">
    <property type="protein sequence ID" value="CAK9316104.1"/>
    <property type="molecule type" value="Genomic_DNA"/>
</dbReference>
<feature type="region of interest" description="Disordered" evidence="4">
    <location>
        <begin position="1"/>
        <end position="50"/>
    </location>
</feature>
<dbReference type="Proteomes" id="UP001642487">
    <property type="component" value="Chromosome 2"/>
</dbReference>
<keyword evidence="3" id="KW-0862">Zinc</keyword>
<gene>
    <name evidence="6" type="ORF">CITCOLO1_LOCUS7950</name>
</gene>
<dbReference type="InterPro" id="IPR013083">
    <property type="entry name" value="Znf_RING/FYVE/PHD"/>
</dbReference>
<accession>A0ABP0Y6S7</accession>
<evidence type="ECO:0000313" key="7">
    <source>
        <dbReference type="Proteomes" id="UP001642487"/>
    </source>
</evidence>
<keyword evidence="7" id="KW-1185">Reference proteome</keyword>
<name>A0ABP0Y6S7_9ROSI</name>
<dbReference type="SUPFAM" id="SSF57903">
    <property type="entry name" value="FYVE/PHD zinc finger"/>
    <property type="match status" value="1"/>
</dbReference>
<dbReference type="InterPro" id="IPR011011">
    <property type="entry name" value="Znf_FYVE_PHD"/>
</dbReference>
<evidence type="ECO:0000256" key="1">
    <source>
        <dbReference type="ARBA" id="ARBA00022723"/>
    </source>
</evidence>
<evidence type="ECO:0000256" key="3">
    <source>
        <dbReference type="ARBA" id="ARBA00022833"/>
    </source>
</evidence>
<feature type="compositionally biased region" description="Basic and acidic residues" evidence="4">
    <location>
        <begin position="299"/>
        <end position="330"/>
    </location>
</feature>
<evidence type="ECO:0000313" key="6">
    <source>
        <dbReference type="EMBL" id="CAK9316104.1"/>
    </source>
</evidence>
<protein>
    <recommendedName>
        <fullName evidence="5">Zinc finger PHD-type domain-containing protein</fullName>
    </recommendedName>
</protein>
<dbReference type="Gene3D" id="1.10.10.60">
    <property type="entry name" value="Homeodomain-like"/>
    <property type="match status" value="1"/>
</dbReference>
<reference evidence="6 7" key="1">
    <citation type="submission" date="2024-03" db="EMBL/GenBank/DDBJ databases">
        <authorList>
            <person name="Gkanogiannis A."/>
            <person name="Becerra Lopez-Lavalle L."/>
        </authorList>
    </citation>
    <scope>NUCLEOTIDE SEQUENCE [LARGE SCALE GENOMIC DNA]</scope>
</reference>
<evidence type="ECO:0000256" key="4">
    <source>
        <dbReference type="SAM" id="MobiDB-lite"/>
    </source>
</evidence>